<comment type="caution">
    <text evidence="1">The sequence shown here is derived from an EMBL/GenBank/DDBJ whole genome shotgun (WGS) entry which is preliminary data.</text>
</comment>
<evidence type="ECO:0000313" key="1">
    <source>
        <dbReference type="EMBL" id="KCV34405.1"/>
    </source>
</evidence>
<proteinExistence type="predicted"/>
<gene>
    <name evidence="1" type="ORF">L490_5185</name>
</gene>
<name>A0ABR4RDQ1_BORBO</name>
<protein>
    <recommendedName>
        <fullName evidence="3">Lipoprotein</fullName>
    </recommendedName>
</protein>
<keyword evidence="2" id="KW-1185">Reference proteome</keyword>
<evidence type="ECO:0008006" key="3">
    <source>
        <dbReference type="Google" id="ProtNLM"/>
    </source>
</evidence>
<organism evidence="1 2">
    <name type="scientific">Bordetella bronchiseptica 00-P-2796</name>
    <dbReference type="NCBI Taxonomy" id="1331199"/>
    <lineage>
        <taxon>Bacteria</taxon>
        <taxon>Pseudomonadati</taxon>
        <taxon>Pseudomonadota</taxon>
        <taxon>Betaproteobacteria</taxon>
        <taxon>Burkholderiales</taxon>
        <taxon>Alcaligenaceae</taxon>
        <taxon>Bordetella</taxon>
    </lineage>
</organism>
<reference evidence="1 2" key="1">
    <citation type="submission" date="2014-03" db="EMBL/GenBank/DDBJ databases">
        <title>Genome sequence of Bordetella bronchiseptica.</title>
        <authorList>
            <person name="Harvill E."/>
            <person name="Goodfield L.L."/>
            <person name="Ivanov Y.V."/>
            <person name="Meyer J.A."/>
            <person name="Muse S.J."/>
            <person name="Jacobs N."/>
            <person name="Bendor L."/>
            <person name="Smallridge W.E."/>
            <person name="Brinkac L.M."/>
            <person name="Sanka R."/>
            <person name="Kim M."/>
            <person name="Losada L."/>
        </authorList>
    </citation>
    <scope>NUCLEOTIDE SEQUENCE [LARGE SCALE GENOMIC DNA]</scope>
    <source>
        <strain evidence="1 2">00-P-2796</strain>
    </source>
</reference>
<dbReference type="Proteomes" id="UP000025756">
    <property type="component" value="Unassembled WGS sequence"/>
</dbReference>
<sequence length="45" mass="4600">MSSLLACGVDGGDSGSQQAQTAAWTAMFLARGTSSMSITSRSLIF</sequence>
<dbReference type="EMBL" id="JGWH01000101">
    <property type="protein sequence ID" value="KCV34405.1"/>
    <property type="molecule type" value="Genomic_DNA"/>
</dbReference>
<accession>A0ABR4RDQ1</accession>
<evidence type="ECO:0000313" key="2">
    <source>
        <dbReference type="Proteomes" id="UP000025756"/>
    </source>
</evidence>